<feature type="signal peptide" evidence="1">
    <location>
        <begin position="1"/>
        <end position="25"/>
    </location>
</feature>
<protein>
    <submittedName>
        <fullName evidence="2">Uncharacterized protein</fullName>
    </submittedName>
</protein>
<dbReference type="Proteomes" id="UP000538670">
    <property type="component" value="Unassembled WGS sequence"/>
</dbReference>
<feature type="chain" id="PRO_5031531627" evidence="1">
    <location>
        <begin position="26"/>
        <end position="254"/>
    </location>
</feature>
<organism evidence="2 3">
    <name type="scientific">Sphingomonas pseudosanguinis</name>
    <dbReference type="NCBI Taxonomy" id="413712"/>
    <lineage>
        <taxon>Bacteria</taxon>
        <taxon>Pseudomonadati</taxon>
        <taxon>Pseudomonadota</taxon>
        <taxon>Alphaproteobacteria</taxon>
        <taxon>Sphingomonadales</taxon>
        <taxon>Sphingomonadaceae</taxon>
        <taxon>Sphingomonas</taxon>
    </lineage>
</organism>
<dbReference type="AlphaFoldDB" id="A0A7W6A6U1"/>
<evidence type="ECO:0000313" key="2">
    <source>
        <dbReference type="EMBL" id="MBB3878196.1"/>
    </source>
</evidence>
<comment type="caution">
    <text evidence="2">The sequence shown here is derived from an EMBL/GenBank/DDBJ whole genome shotgun (WGS) entry which is preliminary data.</text>
</comment>
<dbReference type="RefSeq" id="WP_183950394.1">
    <property type="nucleotide sequence ID" value="NZ_JACIDH010000001.1"/>
</dbReference>
<name>A0A7W6A6U1_9SPHN</name>
<keyword evidence="1" id="KW-0732">Signal</keyword>
<dbReference type="PROSITE" id="PS51257">
    <property type="entry name" value="PROKAR_LIPOPROTEIN"/>
    <property type="match status" value="1"/>
</dbReference>
<keyword evidence="3" id="KW-1185">Reference proteome</keyword>
<gene>
    <name evidence="2" type="ORF">GGR48_000599</name>
</gene>
<evidence type="ECO:0000313" key="3">
    <source>
        <dbReference type="Proteomes" id="UP000538670"/>
    </source>
</evidence>
<sequence length="254" mass="27261">MRNVFSLLCTALMPAALGLACPATAAESRSTGSTWTIIQSARDPLALVGAAAARRAPGAQVMSGSDCVEFRPGVYVLARPGQTRPSGAPSPGSYVKRCTPKAGSVAALGLPAVDPSFARMRDQPVNLDGSDIVSTVRSRLLLRPWYVPDANDPREGLRMAVEDVAGPRRVIERDCNQAEVARNGGYIAIACAVEQVGEAALYRMSVYRASDLTRIRIEQRCRRPQFAAGRVLACAAQIVRPNGQIIEQPRRITF</sequence>
<evidence type="ECO:0000256" key="1">
    <source>
        <dbReference type="SAM" id="SignalP"/>
    </source>
</evidence>
<dbReference type="EMBL" id="JACIDH010000001">
    <property type="protein sequence ID" value="MBB3878196.1"/>
    <property type="molecule type" value="Genomic_DNA"/>
</dbReference>
<accession>A0A7W6A6U1</accession>
<proteinExistence type="predicted"/>
<reference evidence="2 3" key="1">
    <citation type="submission" date="2020-08" db="EMBL/GenBank/DDBJ databases">
        <title>Genomic Encyclopedia of Type Strains, Phase IV (KMG-IV): sequencing the most valuable type-strain genomes for metagenomic binning, comparative biology and taxonomic classification.</title>
        <authorList>
            <person name="Goeker M."/>
        </authorList>
    </citation>
    <scope>NUCLEOTIDE SEQUENCE [LARGE SCALE GENOMIC DNA]</scope>
    <source>
        <strain evidence="2 3">DSM 19512</strain>
    </source>
</reference>